<feature type="domain" description="FAD-binding FR-type" evidence="3">
    <location>
        <begin position="223"/>
        <end position="328"/>
    </location>
</feature>
<evidence type="ECO:0000259" key="3">
    <source>
        <dbReference type="PROSITE" id="PS51384"/>
    </source>
</evidence>
<dbReference type="Gene3D" id="3.40.50.80">
    <property type="entry name" value="Nucleotide-binding domain of ferredoxin-NADP reductase (FNR) module"/>
    <property type="match status" value="1"/>
</dbReference>
<dbReference type="PROSITE" id="PS51085">
    <property type="entry name" value="2FE2S_FER_2"/>
    <property type="match status" value="1"/>
</dbReference>
<dbReference type="Pfam" id="PF03473">
    <property type="entry name" value="MOSC"/>
    <property type="match status" value="1"/>
</dbReference>
<name>A0A7W7B5X7_9SPHN</name>
<reference evidence="4 5" key="1">
    <citation type="submission" date="2020-08" db="EMBL/GenBank/DDBJ databases">
        <title>Genomic Encyclopedia of Type Strains, Phase IV (KMG-IV): sequencing the most valuable type-strain genomes for metagenomic binning, comparative biology and taxonomic classification.</title>
        <authorList>
            <person name="Goeker M."/>
        </authorList>
    </citation>
    <scope>NUCLEOTIDE SEQUENCE [LARGE SCALE GENOMIC DNA]</scope>
    <source>
        <strain evidence="4 5">DSM 17328</strain>
    </source>
</reference>
<dbReference type="InterPro" id="IPR012675">
    <property type="entry name" value="Beta-grasp_dom_sf"/>
</dbReference>
<dbReference type="SUPFAM" id="SSF52343">
    <property type="entry name" value="Ferredoxin reductase-like, C-terminal NADP-linked domain"/>
    <property type="match status" value="1"/>
</dbReference>
<comment type="caution">
    <text evidence="4">The sequence shown here is derived from an EMBL/GenBank/DDBJ whole genome shotgun (WGS) entry which is preliminary data.</text>
</comment>
<dbReference type="PROSITE" id="PS51384">
    <property type="entry name" value="FAD_FR"/>
    <property type="match status" value="1"/>
</dbReference>
<dbReference type="InterPro" id="IPR039261">
    <property type="entry name" value="FNR_nucleotide-bd"/>
</dbReference>
<evidence type="ECO:0000313" key="5">
    <source>
        <dbReference type="Proteomes" id="UP000566324"/>
    </source>
</evidence>
<dbReference type="Gene3D" id="3.10.20.30">
    <property type="match status" value="1"/>
</dbReference>
<dbReference type="Pfam" id="PF00175">
    <property type="entry name" value="NAD_binding_1"/>
    <property type="match status" value="1"/>
</dbReference>
<dbReference type="RefSeq" id="WP_184071634.1">
    <property type="nucleotide sequence ID" value="NZ_JACHNZ010000055.1"/>
</dbReference>
<dbReference type="InterPro" id="IPR008333">
    <property type="entry name" value="Cbr1-like_FAD-bd_dom"/>
</dbReference>
<dbReference type="GO" id="GO:0051536">
    <property type="term" value="F:iron-sulfur cluster binding"/>
    <property type="evidence" value="ECO:0007669"/>
    <property type="project" value="InterPro"/>
</dbReference>
<dbReference type="PRINTS" id="PR00409">
    <property type="entry name" value="PHDIOXRDTASE"/>
</dbReference>
<gene>
    <name evidence="4" type="ORF">GGQ98_003403</name>
</gene>
<dbReference type="CDD" id="cd00207">
    <property type="entry name" value="fer2"/>
    <property type="match status" value="1"/>
</dbReference>
<dbReference type="InterPro" id="IPR017927">
    <property type="entry name" value="FAD-bd_FR_type"/>
</dbReference>
<evidence type="ECO:0000313" key="4">
    <source>
        <dbReference type="EMBL" id="MBB4633753.1"/>
    </source>
</evidence>
<evidence type="ECO:0000259" key="1">
    <source>
        <dbReference type="PROSITE" id="PS51085"/>
    </source>
</evidence>
<dbReference type="GO" id="GO:0030151">
    <property type="term" value="F:molybdenum ion binding"/>
    <property type="evidence" value="ECO:0007669"/>
    <property type="project" value="InterPro"/>
</dbReference>
<dbReference type="InterPro" id="IPR036010">
    <property type="entry name" value="2Fe-2S_ferredoxin-like_sf"/>
</dbReference>
<dbReference type="GO" id="GO:0030170">
    <property type="term" value="F:pyridoxal phosphate binding"/>
    <property type="evidence" value="ECO:0007669"/>
    <property type="project" value="InterPro"/>
</dbReference>
<dbReference type="CDD" id="cd06184">
    <property type="entry name" value="flavohem_like_fad_nad_binding"/>
    <property type="match status" value="1"/>
</dbReference>
<dbReference type="InterPro" id="IPR052353">
    <property type="entry name" value="Benzoxazolinone_Detox_Enz"/>
</dbReference>
<keyword evidence="5" id="KW-1185">Reference proteome</keyword>
<feature type="domain" description="MOSC" evidence="2">
    <location>
        <begin position="28"/>
        <end position="160"/>
    </location>
</feature>
<dbReference type="SUPFAM" id="SSF50800">
    <property type="entry name" value="PK beta-barrel domain-like"/>
    <property type="match status" value="1"/>
</dbReference>
<dbReference type="SUPFAM" id="SSF54292">
    <property type="entry name" value="2Fe-2S ferredoxin-like"/>
    <property type="match status" value="1"/>
</dbReference>
<dbReference type="PROSITE" id="PS51340">
    <property type="entry name" value="MOSC"/>
    <property type="match status" value="1"/>
</dbReference>
<sequence>MKLLDICIGKTRTLTINGHEVKTAYLKEAVPGPWKITEGGLEGNEVAVHTDAVYAFAREGYDFWAERLGVDPAEWQPGVFGENLTVSGLNEQDLRLGDEVEIGDVRLIVAGPRIPCFKLTWRLGQPETFIREFALSGRTGVYFGVLNGGSVSRGDSLRVVLSDRSQPTVSDVARYVFGDDSVSEDALRHVLSLPYLSQTAALILRSKLYRILDLEQTRKDRWQNWREMRVAEIVEETPEIKSFRLEPADGGNLAPFRAGQFLTVGVDSADGHELVRTWSLSDYHKSPGSYRLTIKREALGKASPLLHDTAKVGDALRVRAPAGRFVLDRSGFKPVVMIAAGIGVTPFLAMLKSHLERGDDAPPLYFVHCARNRESQAFRAQIDALLAENKNAKLLFVYSAPGVSDVAGEDYHLAGRFKPQFLYDLMADSHIIHGGKRIDLPWFESDIYICGPAAFESELRAVFIEQGANPDRVFSESFSAPSGGGTGSSVDTAEVVFSRSGITTRWDADSGLSLLELAEEHGLLPASGCRMGICQACTCTITEGALHYDPAPSAPAPDGSGLLCIGRPKTARIVIDV</sequence>
<dbReference type="Proteomes" id="UP000566324">
    <property type="component" value="Unassembled WGS sequence"/>
</dbReference>
<dbReference type="PANTHER" id="PTHR30212">
    <property type="entry name" value="PROTEIN YIIM"/>
    <property type="match status" value="1"/>
</dbReference>
<dbReference type="InterPro" id="IPR011037">
    <property type="entry name" value="Pyrv_Knase-like_insert_dom_sf"/>
</dbReference>
<dbReference type="InterPro" id="IPR017938">
    <property type="entry name" value="Riboflavin_synthase-like_b-brl"/>
</dbReference>
<dbReference type="AlphaFoldDB" id="A0A7W7B5X7"/>
<protein>
    <submittedName>
        <fullName evidence="4">Ferredoxin-NADP reductase/MOSC domain-containing protein YiiM</fullName>
    </submittedName>
</protein>
<dbReference type="GO" id="GO:0016491">
    <property type="term" value="F:oxidoreductase activity"/>
    <property type="evidence" value="ECO:0007669"/>
    <property type="project" value="InterPro"/>
</dbReference>
<dbReference type="SUPFAM" id="SSF63380">
    <property type="entry name" value="Riboflavin synthase domain-like"/>
    <property type="match status" value="1"/>
</dbReference>
<dbReference type="Pfam" id="PF00970">
    <property type="entry name" value="FAD_binding_6"/>
    <property type="match status" value="1"/>
</dbReference>
<dbReference type="Gene3D" id="2.40.30.10">
    <property type="entry name" value="Translation factors"/>
    <property type="match status" value="1"/>
</dbReference>
<proteinExistence type="predicted"/>
<dbReference type="Pfam" id="PF00111">
    <property type="entry name" value="Fer2"/>
    <property type="match status" value="1"/>
</dbReference>
<organism evidence="4 5">
    <name type="scientific">Sphingosinicella soli</name>
    <dbReference type="NCBI Taxonomy" id="333708"/>
    <lineage>
        <taxon>Bacteria</taxon>
        <taxon>Pseudomonadati</taxon>
        <taxon>Pseudomonadota</taxon>
        <taxon>Alphaproteobacteria</taxon>
        <taxon>Sphingomonadales</taxon>
        <taxon>Sphingosinicellaceae</taxon>
        <taxon>Sphingosinicella</taxon>
    </lineage>
</organism>
<dbReference type="PANTHER" id="PTHR30212:SF2">
    <property type="entry name" value="PROTEIN YIIM"/>
    <property type="match status" value="1"/>
</dbReference>
<dbReference type="EMBL" id="JACHNZ010000055">
    <property type="protein sequence ID" value="MBB4633753.1"/>
    <property type="molecule type" value="Genomic_DNA"/>
</dbReference>
<accession>A0A7W7B5X7</accession>
<dbReference type="InterPro" id="IPR001433">
    <property type="entry name" value="OxRdtase_FAD/NAD-bd"/>
</dbReference>
<dbReference type="Gene3D" id="2.40.33.20">
    <property type="entry name" value="PK beta-barrel domain-like"/>
    <property type="match status" value="1"/>
</dbReference>
<feature type="domain" description="2Fe-2S ferredoxin-type" evidence="1">
    <location>
        <begin position="493"/>
        <end position="577"/>
    </location>
</feature>
<dbReference type="InterPro" id="IPR005302">
    <property type="entry name" value="MoCF_Sase_C"/>
</dbReference>
<dbReference type="InterPro" id="IPR001041">
    <property type="entry name" value="2Fe-2S_ferredoxin-type"/>
</dbReference>
<evidence type="ECO:0000259" key="2">
    <source>
        <dbReference type="PROSITE" id="PS51340"/>
    </source>
</evidence>